<reference evidence="7 9" key="2">
    <citation type="journal article" date="2017" name="BMC Genomics">
        <title>Genomic analysis of methanogenic archaea reveals a shift towards energy conservation.</title>
        <authorList>
            <person name="Gilmore S.P."/>
            <person name="Henske J.K."/>
            <person name="Sexton J.A."/>
            <person name="Solomon K.V."/>
            <person name="Seppala S."/>
            <person name="Yoo J.I."/>
            <person name="Huyett L.M."/>
            <person name="Pressman A."/>
            <person name="Cogan J.Z."/>
            <person name="Kivenson V."/>
            <person name="Peng X."/>
            <person name="Tan Y."/>
            <person name="Valentine D.L."/>
            <person name="O'Malley M.A."/>
        </authorList>
    </citation>
    <scope>NUCLEOTIDE SEQUENCE [LARGE SCALE GENOMIC DNA]</scope>
    <source>
        <strain evidence="7 9">1R-7</strain>
    </source>
</reference>
<dbReference type="RefSeq" id="WP_095609235.1">
    <property type="nucleotide sequence ID" value="NZ_CANQEZ010000001.1"/>
</dbReference>
<name>A0A2A2HBL0_9EURY</name>
<dbReference type="PANTHER" id="PTHR48129">
    <property type="entry name" value="60S RIBOSOMAL PROTEIN L37A"/>
    <property type="match status" value="1"/>
</dbReference>
<keyword evidence="5" id="KW-0862">Zinc</keyword>
<dbReference type="GO" id="GO:0008270">
    <property type="term" value="F:zinc ion binding"/>
    <property type="evidence" value="ECO:0007669"/>
    <property type="project" value="UniProtKB-UniRule"/>
</dbReference>
<sequence>MVKKSKVGSTGRFGARYGRKAKRTVKDIEDKMHAKHICPKCDRPGVKRTHAGIWKCKKCGNVFTGGAYVPATPMGKVAKRNIKRITGGE</sequence>
<feature type="zinc finger region" description="C4-type" evidence="5">
    <location>
        <begin position="38"/>
        <end position="59"/>
    </location>
</feature>
<dbReference type="Proteomes" id="UP000217528">
    <property type="component" value="Unassembled WGS sequence"/>
</dbReference>
<feature type="binding site" evidence="5">
    <location>
        <position position="38"/>
    </location>
    <ligand>
        <name>Zn(2+)</name>
        <dbReference type="ChEBI" id="CHEBI:29105"/>
    </ligand>
</feature>
<evidence type="ECO:0000313" key="8">
    <source>
        <dbReference type="EMBL" id="PWL08875.1"/>
    </source>
</evidence>
<keyword evidence="9" id="KW-1185">Reference proteome</keyword>
<dbReference type="InterPro" id="IPR011332">
    <property type="entry name" value="Ribosomal_zn-bd"/>
</dbReference>
<feature type="binding site" evidence="5">
    <location>
        <position position="41"/>
    </location>
    <ligand>
        <name>Zn(2+)</name>
        <dbReference type="ChEBI" id="CHEBI:29105"/>
    </ligand>
</feature>
<feature type="region of interest" description="Disordered" evidence="6">
    <location>
        <begin position="1"/>
        <end position="28"/>
    </location>
</feature>
<keyword evidence="2 5" id="KW-0694">RNA-binding</keyword>
<evidence type="ECO:0000313" key="7">
    <source>
        <dbReference type="EMBL" id="PAV06802.1"/>
    </source>
</evidence>
<feature type="binding site" evidence="5">
    <location>
        <position position="59"/>
    </location>
    <ligand>
        <name>Zn(2+)</name>
        <dbReference type="ChEBI" id="CHEBI:29105"/>
    </ligand>
</feature>
<dbReference type="NCBIfam" id="NF003058">
    <property type="entry name" value="PRK03976.1"/>
    <property type="match status" value="1"/>
</dbReference>
<dbReference type="EMBL" id="LWMS01000006">
    <property type="protein sequence ID" value="PWL08875.1"/>
    <property type="molecule type" value="Genomic_DNA"/>
</dbReference>
<comment type="caution">
    <text evidence="7">The sequence shown here is derived from an EMBL/GenBank/DDBJ whole genome shotgun (WGS) entry which is preliminary data.</text>
</comment>
<evidence type="ECO:0000313" key="10">
    <source>
        <dbReference type="Proteomes" id="UP000246004"/>
    </source>
</evidence>
<keyword evidence="4 5" id="KW-0687">Ribonucleoprotein</keyword>
<protein>
    <recommendedName>
        <fullName evidence="5">Large ribosomal subunit protein eL43</fullName>
    </recommendedName>
</protein>
<evidence type="ECO:0000256" key="1">
    <source>
        <dbReference type="ARBA" id="ARBA00022771"/>
    </source>
</evidence>
<dbReference type="InterPro" id="IPR002674">
    <property type="entry name" value="Ribosomal_eL43"/>
</dbReference>
<keyword evidence="5" id="KW-0479">Metal-binding</keyword>
<evidence type="ECO:0000313" key="9">
    <source>
        <dbReference type="Proteomes" id="UP000217528"/>
    </source>
</evidence>
<evidence type="ECO:0000256" key="2">
    <source>
        <dbReference type="ARBA" id="ARBA00022884"/>
    </source>
</evidence>
<dbReference type="GO" id="GO:1990904">
    <property type="term" value="C:ribonucleoprotein complex"/>
    <property type="evidence" value="ECO:0007669"/>
    <property type="project" value="UniProtKB-KW"/>
</dbReference>
<organism evidence="7 9">
    <name type="scientific">Methanosphaera cuniculi</name>
    <dbReference type="NCBI Taxonomy" id="1077256"/>
    <lineage>
        <taxon>Archaea</taxon>
        <taxon>Methanobacteriati</taxon>
        <taxon>Methanobacteriota</taxon>
        <taxon>Methanomada group</taxon>
        <taxon>Methanobacteria</taxon>
        <taxon>Methanobacteriales</taxon>
        <taxon>Methanobacteriaceae</taxon>
        <taxon>Methanosphaera</taxon>
    </lineage>
</organism>
<dbReference type="InterPro" id="IPR050522">
    <property type="entry name" value="Ribosomal_protein_eL43"/>
</dbReference>
<keyword evidence="1 5" id="KW-0863">Zinc-finger</keyword>
<reference evidence="8 10" key="1">
    <citation type="submission" date="2016-04" db="EMBL/GenBank/DDBJ databases">
        <title>Genome sequence of Methanosphaera cuniculi DSM 4103.</title>
        <authorList>
            <person name="Poehlein A."/>
            <person name="Seedorf H."/>
            <person name="Daniel R."/>
        </authorList>
    </citation>
    <scope>NUCLEOTIDE SEQUENCE [LARGE SCALE GENOMIC DNA]</scope>
    <source>
        <strain evidence="8 10">DSM 4103</strain>
    </source>
</reference>
<dbReference type="GO" id="GO:0003735">
    <property type="term" value="F:structural constituent of ribosome"/>
    <property type="evidence" value="ECO:0007669"/>
    <property type="project" value="InterPro"/>
</dbReference>
<dbReference type="AlphaFoldDB" id="A0A2A2HBL0"/>
<dbReference type="Pfam" id="PF01780">
    <property type="entry name" value="Ribosomal_L37ae"/>
    <property type="match status" value="1"/>
</dbReference>
<gene>
    <name evidence="5 7" type="primary">rpl37ae</name>
    <name evidence="7" type="ORF">ASJ82_06550</name>
    <name evidence="8" type="ORF">MSCUN_02010</name>
</gene>
<dbReference type="Gene3D" id="2.20.25.30">
    <property type="match status" value="1"/>
</dbReference>
<accession>A0A2A2HBL0</accession>
<dbReference type="GO" id="GO:0005840">
    <property type="term" value="C:ribosome"/>
    <property type="evidence" value="ECO:0007669"/>
    <property type="project" value="UniProtKB-KW"/>
</dbReference>
<proteinExistence type="inferred from homology"/>
<dbReference type="SUPFAM" id="SSF57829">
    <property type="entry name" value="Zn-binding ribosomal proteins"/>
    <property type="match status" value="1"/>
</dbReference>
<keyword evidence="5" id="KW-0699">rRNA-binding</keyword>
<evidence type="ECO:0000256" key="3">
    <source>
        <dbReference type="ARBA" id="ARBA00022980"/>
    </source>
</evidence>
<keyword evidence="3 5" id="KW-0689">Ribosomal protein</keyword>
<dbReference type="HAMAP" id="MF_00327">
    <property type="entry name" value="Ribosomal_eL43"/>
    <property type="match status" value="1"/>
</dbReference>
<dbReference type="EMBL" id="LMVN01000026">
    <property type="protein sequence ID" value="PAV06802.1"/>
    <property type="molecule type" value="Genomic_DNA"/>
</dbReference>
<comment type="function">
    <text evidence="5">Binds to the 23S rRNA.</text>
</comment>
<dbReference type="OrthoDB" id="372011at2157"/>
<comment type="cofactor">
    <cofactor evidence="5">
        <name>Zn(2+)</name>
        <dbReference type="ChEBI" id="CHEBI:29105"/>
    </cofactor>
    <text evidence="5">Binds 1 zinc ion per subunit.</text>
</comment>
<evidence type="ECO:0000256" key="4">
    <source>
        <dbReference type="ARBA" id="ARBA00023274"/>
    </source>
</evidence>
<dbReference type="GO" id="GO:0070180">
    <property type="term" value="F:large ribosomal subunit rRNA binding"/>
    <property type="evidence" value="ECO:0007669"/>
    <property type="project" value="UniProtKB-UniRule"/>
</dbReference>
<comment type="similarity">
    <text evidence="5">Belongs to the eukaryotic ribosomal protein eL43 family. Putative zinc-binding subfamily.</text>
</comment>
<dbReference type="InterPro" id="IPR011331">
    <property type="entry name" value="Ribosomal_eL37/eL43"/>
</dbReference>
<feature type="binding site" evidence="5">
    <location>
        <position position="56"/>
    </location>
    <ligand>
        <name>Zn(2+)</name>
        <dbReference type="ChEBI" id="CHEBI:29105"/>
    </ligand>
</feature>
<dbReference type="Proteomes" id="UP000246004">
    <property type="component" value="Unassembled WGS sequence"/>
</dbReference>
<dbReference type="NCBIfam" id="TIGR00280">
    <property type="entry name" value="eL43_euk_arch"/>
    <property type="match status" value="1"/>
</dbReference>
<evidence type="ECO:0000256" key="6">
    <source>
        <dbReference type="SAM" id="MobiDB-lite"/>
    </source>
</evidence>
<evidence type="ECO:0000256" key="5">
    <source>
        <dbReference type="HAMAP-Rule" id="MF_00327"/>
    </source>
</evidence>
<comment type="subunit">
    <text evidence="5">Part of the 50S ribosomal subunit.</text>
</comment>
<dbReference type="GO" id="GO:0006412">
    <property type="term" value="P:translation"/>
    <property type="evidence" value="ECO:0007669"/>
    <property type="project" value="UniProtKB-UniRule"/>
</dbReference>
<dbReference type="PANTHER" id="PTHR48129:SF1">
    <property type="entry name" value="LARGE RIBOSOMAL SUBUNIT PROTEIN EL43"/>
    <property type="match status" value="1"/>
</dbReference>